<accession>A0ABY4D4I4</accession>
<keyword evidence="3" id="KW-0614">Plasmid</keyword>
<evidence type="ECO:0000259" key="2">
    <source>
        <dbReference type="Pfam" id="PF01051"/>
    </source>
</evidence>
<dbReference type="EMBL" id="CP094671">
    <property type="protein sequence ID" value="UOG77436.1"/>
    <property type="molecule type" value="Genomic_DNA"/>
</dbReference>
<evidence type="ECO:0000313" key="4">
    <source>
        <dbReference type="Proteomes" id="UP000831113"/>
    </source>
</evidence>
<dbReference type="InterPro" id="IPR000525">
    <property type="entry name" value="Initiator_Rep_WH1"/>
</dbReference>
<gene>
    <name evidence="3" type="ORF">MTX78_23665</name>
</gene>
<dbReference type="Proteomes" id="UP000831113">
    <property type="component" value="Plasmid unnamed2"/>
</dbReference>
<geneLocation type="plasmid" evidence="3 4">
    <name>unnamed2</name>
</geneLocation>
<evidence type="ECO:0000313" key="3">
    <source>
        <dbReference type="EMBL" id="UOG77436.1"/>
    </source>
</evidence>
<proteinExistence type="inferred from homology"/>
<dbReference type="InterPro" id="IPR036388">
    <property type="entry name" value="WH-like_DNA-bd_sf"/>
</dbReference>
<name>A0ABY4D4I4_9BACT</name>
<reference evidence="3 4" key="1">
    <citation type="submission" date="2022-03" db="EMBL/GenBank/DDBJ databases">
        <title>Hymenobactersp. isolated from the air.</title>
        <authorList>
            <person name="Won M."/>
            <person name="Kwon S.-W."/>
        </authorList>
    </citation>
    <scope>NUCLEOTIDE SEQUENCE [LARGE SCALE GENOMIC DNA]</scope>
    <source>
        <strain evidence="3 4">KACC 21982</strain>
        <plasmid evidence="3 4">unnamed2</plasmid>
    </source>
</reference>
<dbReference type="RefSeq" id="WP_243803226.1">
    <property type="nucleotide sequence ID" value="NZ_CP094671.1"/>
</dbReference>
<dbReference type="Pfam" id="PF01051">
    <property type="entry name" value="Rep3_N"/>
    <property type="match status" value="1"/>
</dbReference>
<protein>
    <submittedName>
        <fullName evidence="3">Replication initiation protein</fullName>
    </submittedName>
</protein>
<keyword evidence="4" id="KW-1185">Reference proteome</keyword>
<comment type="similarity">
    <text evidence="1">Belongs to the initiator RepB protein family.</text>
</comment>
<evidence type="ECO:0000256" key="1">
    <source>
        <dbReference type="ARBA" id="ARBA00038283"/>
    </source>
</evidence>
<organism evidence="3 4">
    <name type="scientific">Hymenobacter tibetensis</name>
    <dbReference type="NCBI Taxonomy" id="497967"/>
    <lineage>
        <taxon>Bacteria</taxon>
        <taxon>Pseudomonadati</taxon>
        <taxon>Bacteroidota</taxon>
        <taxon>Cytophagia</taxon>
        <taxon>Cytophagales</taxon>
        <taxon>Hymenobacteraceae</taxon>
        <taxon>Hymenobacter</taxon>
    </lineage>
</organism>
<feature type="domain" description="Initiator Rep protein WH1" evidence="2">
    <location>
        <begin position="18"/>
        <end position="173"/>
    </location>
</feature>
<dbReference type="SUPFAM" id="SSF46785">
    <property type="entry name" value="Winged helix' DNA-binding domain"/>
    <property type="match status" value="2"/>
</dbReference>
<dbReference type="InterPro" id="IPR036390">
    <property type="entry name" value="WH_DNA-bd_sf"/>
</dbReference>
<dbReference type="Pfam" id="PF21205">
    <property type="entry name" value="Rep3_C"/>
    <property type="match status" value="1"/>
</dbReference>
<sequence length="399" mass="46283">MQTVLFDAIPPEEPNSKIVVQHNALVNARFDLSTVEMRLFMAMLSRIGRDDNEFREMCIPLTEIVALSGRRPSSKDYQQVAGMCDQLVSRILHIERPTLSQRKERRTMAPDFDKIPLMAYAKYRGEEGALRVRFNDEVMPYLLQLQRNFTKAQVVQLLKLKSPHSYRIYWLLKEYSTFGNRVMGVDELKGLLNLDGQYKQFPLFRLRVLDRAQEELSRTDLPFEYELIRQGKSVAQIRFLFKQIPLSTEAVLPPLSGWQEVLYQVGLAPSSLATILELVEQGKIVPDYVLFVVKAQREKHRLGKVKSLAGSVFTAITKRHLVAEYQQLQERRQQRPGVVEKGNDPIRFRLEELQPVYQTLVEKKKTADATFEEHVQRVYLDQGFTLIENAEGQQWVVKQ</sequence>
<dbReference type="Gene3D" id="1.10.10.10">
    <property type="entry name" value="Winged helix-like DNA-binding domain superfamily/Winged helix DNA-binding domain"/>
    <property type="match status" value="2"/>
</dbReference>